<evidence type="ECO:0008006" key="7">
    <source>
        <dbReference type="Google" id="ProtNLM"/>
    </source>
</evidence>
<accession>A0A6C0CL82</accession>
<name>A0A6C0CL82_9ZZZZ</name>
<evidence type="ECO:0000256" key="4">
    <source>
        <dbReference type="ARBA" id="ARBA00023136"/>
    </source>
</evidence>
<proteinExistence type="predicted"/>
<protein>
    <recommendedName>
        <fullName evidence="7">PQ loop repeat protein</fullName>
    </recommendedName>
</protein>
<dbReference type="InterPro" id="IPR006603">
    <property type="entry name" value="PQ-loop_rpt"/>
</dbReference>
<comment type="subcellular location">
    <subcellularLocation>
        <location evidence="1">Membrane</location>
        <topology evidence="1">Multi-pass membrane protein</topology>
    </subcellularLocation>
</comment>
<evidence type="ECO:0000313" key="6">
    <source>
        <dbReference type="EMBL" id="QHT05546.1"/>
    </source>
</evidence>
<evidence type="ECO:0000256" key="2">
    <source>
        <dbReference type="ARBA" id="ARBA00022692"/>
    </source>
</evidence>
<feature type="transmembrane region" description="Helical" evidence="5">
    <location>
        <begin position="6"/>
        <end position="27"/>
    </location>
</feature>
<feature type="transmembrane region" description="Helical" evidence="5">
    <location>
        <begin position="59"/>
        <end position="79"/>
    </location>
</feature>
<evidence type="ECO:0000256" key="3">
    <source>
        <dbReference type="ARBA" id="ARBA00022989"/>
    </source>
</evidence>
<dbReference type="AlphaFoldDB" id="A0A6C0CL82"/>
<dbReference type="Pfam" id="PF04193">
    <property type="entry name" value="PQ-loop"/>
    <property type="match status" value="1"/>
</dbReference>
<keyword evidence="2 5" id="KW-0812">Transmembrane</keyword>
<feature type="transmembrane region" description="Helical" evidence="5">
    <location>
        <begin position="34"/>
        <end position="53"/>
    </location>
</feature>
<sequence>MNAIDVCGLLGSVVIVIMFIPEINHVYKYKDAKAINYTFLHLNLTASILSLVYSFYYDIIPMTITNVAATLFSLLMYYFKWKFELKELNQVNDIPAPIV</sequence>
<evidence type="ECO:0000256" key="5">
    <source>
        <dbReference type="SAM" id="Phobius"/>
    </source>
</evidence>
<evidence type="ECO:0000256" key="1">
    <source>
        <dbReference type="ARBA" id="ARBA00004141"/>
    </source>
</evidence>
<keyword evidence="4 5" id="KW-0472">Membrane</keyword>
<keyword evidence="3 5" id="KW-1133">Transmembrane helix</keyword>
<organism evidence="6">
    <name type="scientific">viral metagenome</name>
    <dbReference type="NCBI Taxonomy" id="1070528"/>
    <lineage>
        <taxon>unclassified sequences</taxon>
        <taxon>metagenomes</taxon>
        <taxon>organismal metagenomes</taxon>
    </lineage>
</organism>
<reference evidence="6" key="1">
    <citation type="journal article" date="2020" name="Nature">
        <title>Giant virus diversity and host interactions through global metagenomics.</title>
        <authorList>
            <person name="Schulz F."/>
            <person name="Roux S."/>
            <person name="Paez-Espino D."/>
            <person name="Jungbluth S."/>
            <person name="Walsh D.A."/>
            <person name="Denef V.J."/>
            <person name="McMahon K.D."/>
            <person name="Konstantinidis K.T."/>
            <person name="Eloe-Fadrosh E.A."/>
            <person name="Kyrpides N.C."/>
            <person name="Woyke T."/>
        </authorList>
    </citation>
    <scope>NUCLEOTIDE SEQUENCE</scope>
    <source>
        <strain evidence="6">GVMAG-M-3300021389-45</strain>
    </source>
</reference>
<dbReference type="Gene3D" id="1.20.1280.290">
    <property type="match status" value="1"/>
</dbReference>
<dbReference type="EMBL" id="MN739457">
    <property type="protein sequence ID" value="QHT05546.1"/>
    <property type="molecule type" value="Genomic_DNA"/>
</dbReference>
<dbReference type="GO" id="GO:0016020">
    <property type="term" value="C:membrane"/>
    <property type="evidence" value="ECO:0007669"/>
    <property type="project" value="UniProtKB-SubCell"/>
</dbReference>